<accession>A0A0M3JNR1</accession>
<dbReference type="EMBL" id="UYRR01026342">
    <property type="protein sequence ID" value="VDK36318.1"/>
    <property type="molecule type" value="Genomic_DNA"/>
</dbReference>
<evidence type="ECO:0000313" key="3">
    <source>
        <dbReference type="Proteomes" id="UP000267096"/>
    </source>
</evidence>
<organism evidence="4">
    <name type="scientific">Anisakis simplex</name>
    <name type="common">Herring worm</name>
    <dbReference type="NCBI Taxonomy" id="6269"/>
    <lineage>
        <taxon>Eukaryota</taxon>
        <taxon>Metazoa</taxon>
        <taxon>Ecdysozoa</taxon>
        <taxon>Nematoda</taxon>
        <taxon>Chromadorea</taxon>
        <taxon>Rhabditida</taxon>
        <taxon>Spirurina</taxon>
        <taxon>Ascaridomorpha</taxon>
        <taxon>Ascaridoidea</taxon>
        <taxon>Anisakidae</taxon>
        <taxon>Anisakis</taxon>
        <taxon>Anisakis simplex complex</taxon>
    </lineage>
</organism>
<protein>
    <submittedName>
        <fullName evidence="4">Btz domain-containing protein</fullName>
    </submittedName>
</protein>
<evidence type="ECO:0000313" key="4">
    <source>
        <dbReference type="WBParaSite" id="ASIM_0000930201-mRNA-1"/>
    </source>
</evidence>
<feature type="compositionally biased region" description="Basic and acidic residues" evidence="1">
    <location>
        <begin position="32"/>
        <end position="42"/>
    </location>
</feature>
<keyword evidence="3" id="KW-1185">Reference proteome</keyword>
<feature type="region of interest" description="Disordered" evidence="1">
    <location>
        <begin position="1"/>
        <end position="160"/>
    </location>
</feature>
<feature type="compositionally biased region" description="Basic and acidic residues" evidence="1">
    <location>
        <begin position="118"/>
        <end position="146"/>
    </location>
</feature>
<reference evidence="2 3" key="2">
    <citation type="submission" date="2018-11" db="EMBL/GenBank/DDBJ databases">
        <authorList>
            <consortium name="Pathogen Informatics"/>
        </authorList>
    </citation>
    <scope>NUCLEOTIDE SEQUENCE [LARGE SCALE GENOMIC DNA]</scope>
</reference>
<evidence type="ECO:0000256" key="1">
    <source>
        <dbReference type="SAM" id="MobiDB-lite"/>
    </source>
</evidence>
<proteinExistence type="predicted"/>
<name>A0A0M3JNR1_ANISI</name>
<feature type="compositionally biased region" description="Basic and acidic residues" evidence="1">
    <location>
        <begin position="53"/>
        <end position="85"/>
    </location>
</feature>
<dbReference type="AlphaFoldDB" id="A0A0M3JNR1"/>
<gene>
    <name evidence="2" type="ORF">ASIM_LOCUS9039</name>
</gene>
<sequence>MFQWIVIGVPKTSPSTSSNRYDGEWGNRSPRRGSDQNRDRYGSGRSKASRRRDHPDRPALPEEDHYDDSRANRNSRDYRSKDYEAHQNQMVARGQFSGRDTKASGSRGEMGISTNRARRADQRFDSSEVKTRNADDQWRKTTEKSQAHSPTRIRADGWRS</sequence>
<dbReference type="Proteomes" id="UP000267096">
    <property type="component" value="Unassembled WGS sequence"/>
</dbReference>
<reference evidence="4" key="1">
    <citation type="submission" date="2017-02" db="UniProtKB">
        <authorList>
            <consortium name="WormBaseParasite"/>
        </authorList>
    </citation>
    <scope>IDENTIFICATION</scope>
</reference>
<dbReference type="WBParaSite" id="ASIM_0000930201-mRNA-1">
    <property type="protein sequence ID" value="ASIM_0000930201-mRNA-1"/>
    <property type="gene ID" value="ASIM_0000930201"/>
</dbReference>
<evidence type="ECO:0000313" key="2">
    <source>
        <dbReference type="EMBL" id="VDK36318.1"/>
    </source>
</evidence>